<name>A0A8J7MWE5_9RHOB</name>
<dbReference type="CDD" id="cd00761">
    <property type="entry name" value="Glyco_tranf_GTA_type"/>
    <property type="match status" value="1"/>
</dbReference>
<sequence>MASFDPDACKAVSPDGAGCSFSVVIPVYNRPDHVRACLAPFLLPEASGLDVVVVDDGSTDETPEVVRALATQSRGATIRLVVQSNSGPGPARNRGMDEALNDWVVFHDSDDIWLPWGVGVMKNALACPEAAKATVLFIEAVRFHENAELDRVTEAPVALRLHDTLLDMRLDDPITTVSSCNVGFRRSVFQALGGFTGAVRHSEDTDLFYRANECGPVLVIGQPAIMGYRQSLPGSVTQTNSGDAIRYVRTRFLIDRNKAGLYPGPADKRNLALARTVAFTVRDYFAEGHLGAAYRVWWQGVGLFLAAGQWSSVVKLPLTPLLHYLRPGRYRFRWSRKGGPA</sequence>
<dbReference type="EMBL" id="JAESVP010000014">
    <property type="protein sequence ID" value="MBL4930070.1"/>
    <property type="molecule type" value="Genomic_DNA"/>
</dbReference>
<proteinExistence type="predicted"/>
<organism evidence="2 3">
    <name type="scientific">Fuscibacter oryzae</name>
    <dbReference type="NCBI Taxonomy" id="2803939"/>
    <lineage>
        <taxon>Bacteria</taxon>
        <taxon>Pseudomonadati</taxon>
        <taxon>Pseudomonadota</taxon>
        <taxon>Alphaproteobacteria</taxon>
        <taxon>Rhodobacterales</taxon>
        <taxon>Paracoccaceae</taxon>
        <taxon>Fuscibacter</taxon>
    </lineage>
</organism>
<dbReference type="RefSeq" id="WP_202662640.1">
    <property type="nucleotide sequence ID" value="NZ_JAESVP010000014.1"/>
</dbReference>
<evidence type="ECO:0000259" key="1">
    <source>
        <dbReference type="Pfam" id="PF00535"/>
    </source>
</evidence>
<comment type="caution">
    <text evidence="2">The sequence shown here is derived from an EMBL/GenBank/DDBJ whole genome shotgun (WGS) entry which is preliminary data.</text>
</comment>
<evidence type="ECO:0000313" key="3">
    <source>
        <dbReference type="Proteomes" id="UP000619033"/>
    </source>
</evidence>
<evidence type="ECO:0000313" key="2">
    <source>
        <dbReference type="EMBL" id="MBL4930070.1"/>
    </source>
</evidence>
<keyword evidence="3" id="KW-1185">Reference proteome</keyword>
<accession>A0A8J7MWE5</accession>
<dbReference type="PANTHER" id="PTHR43685:SF2">
    <property type="entry name" value="GLYCOSYLTRANSFERASE 2-LIKE DOMAIN-CONTAINING PROTEIN"/>
    <property type="match status" value="1"/>
</dbReference>
<feature type="domain" description="Glycosyltransferase 2-like" evidence="1">
    <location>
        <begin position="22"/>
        <end position="192"/>
    </location>
</feature>
<dbReference type="Proteomes" id="UP000619033">
    <property type="component" value="Unassembled WGS sequence"/>
</dbReference>
<dbReference type="InterPro" id="IPR050834">
    <property type="entry name" value="Glycosyltransf_2"/>
</dbReference>
<gene>
    <name evidence="2" type="ORF">JI744_18380</name>
</gene>
<protein>
    <submittedName>
        <fullName evidence="2">Glycosyltransferase family 2 protein</fullName>
    </submittedName>
</protein>
<dbReference type="AlphaFoldDB" id="A0A8J7MWE5"/>
<dbReference type="InterPro" id="IPR029044">
    <property type="entry name" value="Nucleotide-diphossugar_trans"/>
</dbReference>
<dbReference type="PANTHER" id="PTHR43685">
    <property type="entry name" value="GLYCOSYLTRANSFERASE"/>
    <property type="match status" value="1"/>
</dbReference>
<reference evidence="2" key="1">
    <citation type="submission" date="2021-01" db="EMBL/GenBank/DDBJ databases">
        <title>Genome seq and assembly of Tabrizicola sp. KVB23.</title>
        <authorList>
            <person name="Chhetri G."/>
        </authorList>
    </citation>
    <scope>NUCLEOTIDE SEQUENCE</scope>
    <source>
        <strain evidence="2">KVB23</strain>
    </source>
</reference>
<dbReference type="Gene3D" id="3.90.550.10">
    <property type="entry name" value="Spore Coat Polysaccharide Biosynthesis Protein SpsA, Chain A"/>
    <property type="match status" value="1"/>
</dbReference>
<dbReference type="Pfam" id="PF00535">
    <property type="entry name" value="Glycos_transf_2"/>
    <property type="match status" value="1"/>
</dbReference>
<dbReference type="SUPFAM" id="SSF53448">
    <property type="entry name" value="Nucleotide-diphospho-sugar transferases"/>
    <property type="match status" value="1"/>
</dbReference>
<dbReference type="InterPro" id="IPR001173">
    <property type="entry name" value="Glyco_trans_2-like"/>
</dbReference>